<evidence type="ECO:0000313" key="2">
    <source>
        <dbReference type="EMBL" id="MBA0779979.1"/>
    </source>
</evidence>
<evidence type="ECO:0000256" key="1">
    <source>
        <dbReference type="SAM" id="MobiDB-lite"/>
    </source>
</evidence>
<feature type="region of interest" description="Disordered" evidence="1">
    <location>
        <begin position="92"/>
        <end position="126"/>
    </location>
</feature>
<reference evidence="2 3" key="1">
    <citation type="journal article" date="2019" name="Genome Biol. Evol.">
        <title>Insights into the evolution of the New World diploid cottons (Gossypium, subgenus Houzingenia) based on genome sequencing.</title>
        <authorList>
            <person name="Grover C.E."/>
            <person name="Arick M.A. 2nd"/>
            <person name="Thrash A."/>
            <person name="Conover J.L."/>
            <person name="Sanders W.S."/>
            <person name="Peterson D.G."/>
            <person name="Frelichowski J.E."/>
            <person name="Scheffler J.A."/>
            <person name="Scheffler B.E."/>
            <person name="Wendel J.F."/>
        </authorList>
    </citation>
    <scope>NUCLEOTIDE SEQUENCE [LARGE SCALE GENOMIC DNA]</scope>
    <source>
        <strain evidence="2">8</strain>
        <tissue evidence="2">Leaf</tissue>
    </source>
</reference>
<name>A0A7J9F3U5_9ROSI</name>
<accession>A0A7J9F3U5</accession>
<proteinExistence type="predicted"/>
<protein>
    <submittedName>
        <fullName evidence="2">Uncharacterized protein</fullName>
    </submittedName>
</protein>
<feature type="compositionally biased region" description="Polar residues" evidence="1">
    <location>
        <begin position="117"/>
        <end position="126"/>
    </location>
</feature>
<organism evidence="2 3">
    <name type="scientific">Gossypium trilobum</name>
    <dbReference type="NCBI Taxonomy" id="34281"/>
    <lineage>
        <taxon>Eukaryota</taxon>
        <taxon>Viridiplantae</taxon>
        <taxon>Streptophyta</taxon>
        <taxon>Embryophyta</taxon>
        <taxon>Tracheophyta</taxon>
        <taxon>Spermatophyta</taxon>
        <taxon>Magnoliopsida</taxon>
        <taxon>eudicotyledons</taxon>
        <taxon>Gunneridae</taxon>
        <taxon>Pentapetalae</taxon>
        <taxon>rosids</taxon>
        <taxon>malvids</taxon>
        <taxon>Malvales</taxon>
        <taxon>Malvaceae</taxon>
        <taxon>Malvoideae</taxon>
        <taxon>Gossypium</taxon>
    </lineage>
</organism>
<dbReference type="EMBL" id="JABEZW010000011">
    <property type="protein sequence ID" value="MBA0779979.1"/>
    <property type="molecule type" value="Genomic_DNA"/>
</dbReference>
<keyword evidence="3" id="KW-1185">Reference proteome</keyword>
<dbReference type="AlphaFoldDB" id="A0A7J9F3U5"/>
<gene>
    <name evidence="2" type="ORF">Gotri_004137</name>
</gene>
<comment type="caution">
    <text evidence="2">The sequence shown here is derived from an EMBL/GenBank/DDBJ whole genome shotgun (WGS) entry which is preliminary data.</text>
</comment>
<evidence type="ECO:0000313" key="3">
    <source>
        <dbReference type="Proteomes" id="UP000593568"/>
    </source>
</evidence>
<dbReference type="Proteomes" id="UP000593568">
    <property type="component" value="Unassembled WGS sequence"/>
</dbReference>
<feature type="non-terminal residue" evidence="2">
    <location>
        <position position="1"/>
    </location>
</feature>
<sequence length="126" mass="14216">EIQSPSSDLKSLFRVSIFSSTFVNPIHFIDRARHRRDRKDACLCPQKKFHTRIIDIYHMSITAAIVTMIFQRVEKEIKAGKKKKQEIRRNLIGVHPGRGDHPGGGAPGLDSGKENFTPATQTQGHN</sequence>